<evidence type="ECO:0000313" key="3">
    <source>
        <dbReference type="Proteomes" id="UP000268014"/>
    </source>
</evidence>
<proteinExistence type="predicted"/>
<organism evidence="2 3">
    <name type="scientific">Haemonchus placei</name>
    <name type="common">Barber's pole worm</name>
    <dbReference type="NCBI Taxonomy" id="6290"/>
    <lineage>
        <taxon>Eukaryota</taxon>
        <taxon>Metazoa</taxon>
        <taxon>Ecdysozoa</taxon>
        <taxon>Nematoda</taxon>
        <taxon>Chromadorea</taxon>
        <taxon>Rhabditida</taxon>
        <taxon>Rhabditina</taxon>
        <taxon>Rhabditomorpha</taxon>
        <taxon>Strongyloidea</taxon>
        <taxon>Trichostrongylidae</taxon>
        <taxon>Haemonchus</taxon>
    </lineage>
</organism>
<reference evidence="2 3" key="1">
    <citation type="submission" date="2018-11" db="EMBL/GenBank/DDBJ databases">
        <authorList>
            <consortium name="Pathogen Informatics"/>
        </authorList>
    </citation>
    <scope>NUCLEOTIDE SEQUENCE [LARGE SCALE GENOMIC DNA]</scope>
    <source>
        <strain evidence="2 3">MHpl1</strain>
    </source>
</reference>
<evidence type="ECO:0000313" key="2">
    <source>
        <dbReference type="EMBL" id="VDO47953.1"/>
    </source>
</evidence>
<feature type="region of interest" description="Disordered" evidence="1">
    <location>
        <begin position="72"/>
        <end position="104"/>
    </location>
</feature>
<evidence type="ECO:0000256" key="1">
    <source>
        <dbReference type="SAM" id="MobiDB-lite"/>
    </source>
</evidence>
<dbReference type="Proteomes" id="UP000268014">
    <property type="component" value="Unassembled WGS sequence"/>
</dbReference>
<keyword evidence="3" id="KW-1185">Reference proteome</keyword>
<accession>A0A3P7WZ57</accession>
<feature type="region of interest" description="Disordered" evidence="1">
    <location>
        <begin position="1"/>
        <end position="47"/>
    </location>
</feature>
<dbReference type="EMBL" id="UZAF01018095">
    <property type="protein sequence ID" value="VDO47953.1"/>
    <property type="molecule type" value="Genomic_DNA"/>
</dbReference>
<name>A0A3P7WZ57_HAEPC</name>
<feature type="compositionally biased region" description="Basic and acidic residues" evidence="1">
    <location>
        <begin position="72"/>
        <end position="83"/>
    </location>
</feature>
<protein>
    <submittedName>
        <fullName evidence="2">Uncharacterized protein</fullName>
    </submittedName>
</protein>
<sequence length="126" mass="13936">MLTESSNSRCRGKFAKNEGPIKVPPEYMNIPSSPDVKEQEEKSTVPSTASGYVTVEYYGLGDLILKDIKASEKDEKEQKKHAVEAQVGKHSNETSAPKSISESKVSKISECAENEIIRIKSCNCRQ</sequence>
<dbReference type="AlphaFoldDB" id="A0A3P7WZ57"/>
<gene>
    <name evidence="2" type="ORF">HPLM_LOCUS13135</name>
</gene>